<protein>
    <submittedName>
        <fullName evidence="1">Uncharacterized protein</fullName>
    </submittedName>
</protein>
<dbReference type="EMBL" id="GBXM01098206">
    <property type="protein sequence ID" value="JAH10371.1"/>
    <property type="molecule type" value="Transcribed_RNA"/>
</dbReference>
<organism evidence="1">
    <name type="scientific">Anguilla anguilla</name>
    <name type="common">European freshwater eel</name>
    <name type="synonym">Muraena anguilla</name>
    <dbReference type="NCBI Taxonomy" id="7936"/>
    <lineage>
        <taxon>Eukaryota</taxon>
        <taxon>Metazoa</taxon>
        <taxon>Chordata</taxon>
        <taxon>Craniata</taxon>
        <taxon>Vertebrata</taxon>
        <taxon>Euteleostomi</taxon>
        <taxon>Actinopterygii</taxon>
        <taxon>Neopterygii</taxon>
        <taxon>Teleostei</taxon>
        <taxon>Anguilliformes</taxon>
        <taxon>Anguillidae</taxon>
        <taxon>Anguilla</taxon>
    </lineage>
</organism>
<proteinExistence type="predicted"/>
<reference evidence="1" key="1">
    <citation type="submission" date="2014-11" db="EMBL/GenBank/DDBJ databases">
        <authorList>
            <person name="Amaro Gonzalez C."/>
        </authorList>
    </citation>
    <scope>NUCLEOTIDE SEQUENCE</scope>
</reference>
<name>A0A0E9Q0G8_ANGAN</name>
<sequence length="25" mass="2952">MYSKLLQYEDLLDLNAASSFFVQKK</sequence>
<reference evidence="1" key="2">
    <citation type="journal article" date="2015" name="Fish Shellfish Immunol.">
        <title>Early steps in the European eel (Anguilla anguilla)-Vibrio vulnificus interaction in the gills: Role of the RtxA13 toxin.</title>
        <authorList>
            <person name="Callol A."/>
            <person name="Pajuelo D."/>
            <person name="Ebbesson L."/>
            <person name="Teles M."/>
            <person name="MacKenzie S."/>
            <person name="Amaro C."/>
        </authorList>
    </citation>
    <scope>NUCLEOTIDE SEQUENCE</scope>
</reference>
<evidence type="ECO:0000313" key="1">
    <source>
        <dbReference type="EMBL" id="JAH10371.1"/>
    </source>
</evidence>
<dbReference type="AlphaFoldDB" id="A0A0E9Q0G8"/>
<accession>A0A0E9Q0G8</accession>